<feature type="domain" description="ABC3 transporter permease C-terminal" evidence="8">
    <location>
        <begin position="255"/>
        <end position="380"/>
    </location>
</feature>
<evidence type="ECO:0000259" key="9">
    <source>
        <dbReference type="Pfam" id="PF12704"/>
    </source>
</evidence>
<feature type="transmembrane region" description="Helical" evidence="7">
    <location>
        <begin position="306"/>
        <end position="330"/>
    </location>
</feature>
<keyword evidence="2" id="KW-1003">Cell membrane</keyword>
<feature type="domain" description="MacB-like periplasmic core" evidence="9">
    <location>
        <begin position="19"/>
        <end position="218"/>
    </location>
</feature>
<comment type="similarity">
    <text evidence="6">Belongs to the ABC-4 integral membrane protein family.</text>
</comment>
<dbReference type="Pfam" id="PF02687">
    <property type="entry name" value="FtsX"/>
    <property type="match status" value="1"/>
</dbReference>
<dbReference type="RefSeq" id="WP_011937825.1">
    <property type="nucleotide sequence ID" value="NC_009483.1"/>
</dbReference>
<accession>A5GBE3</accession>
<dbReference type="Proteomes" id="UP000006695">
    <property type="component" value="Chromosome"/>
</dbReference>
<evidence type="ECO:0000256" key="4">
    <source>
        <dbReference type="ARBA" id="ARBA00022989"/>
    </source>
</evidence>
<dbReference type="InterPro" id="IPR050250">
    <property type="entry name" value="Macrolide_Exporter_MacB"/>
</dbReference>
<feature type="transmembrane region" description="Helical" evidence="7">
    <location>
        <begin position="350"/>
        <end position="370"/>
    </location>
</feature>
<dbReference type="InterPro" id="IPR003838">
    <property type="entry name" value="ABC3_permease_C"/>
</dbReference>
<dbReference type="EMBL" id="CP000698">
    <property type="protein sequence ID" value="ABQ25101.1"/>
    <property type="molecule type" value="Genomic_DNA"/>
</dbReference>
<organism evidence="10 11">
    <name type="scientific">Geotalea uraniireducens (strain Rf4)</name>
    <name type="common">Geobacter uraniireducens</name>
    <dbReference type="NCBI Taxonomy" id="351605"/>
    <lineage>
        <taxon>Bacteria</taxon>
        <taxon>Pseudomonadati</taxon>
        <taxon>Thermodesulfobacteriota</taxon>
        <taxon>Desulfuromonadia</taxon>
        <taxon>Geobacterales</taxon>
        <taxon>Geobacteraceae</taxon>
        <taxon>Geotalea</taxon>
    </lineage>
</organism>
<sequence length="387" mass="40982">MTLAKLVVKNITRRRGRFVFTLLGITIGIASFVTFLSLGGNLKNEIHRESAALGANLIVTPKGSCAYEQVSILTGEQLPTTITMDEVAKICAIKGLTAVPFLTEKTAISNKPVAVNGILPAEMKAFKGWEMDKGAYFSAQNEPGAVVGAVAARQFKLQPGSFITVRGEQLPVKGVLKESGGRDDITIFLSLPVAQRLFKAVDRVSYVAIKVDDLTLIDSYILKIKEAVSLGVISDKQMLKSVLSIVGTVNMTLQLIAAVAVLAAAFSIINTMMAATYERKREIGILQALGAKQGTIFTIFMLESGFYGLIGGVSGVLGGLFCSVVAAPYISQNAFTSFVKGSGTGSMLDPGIIVGSIAFSTAVAILAGLYPAWRAARLSPVEAISYE</sequence>
<protein>
    <recommendedName>
        <fullName evidence="12">ABC transporter permease</fullName>
    </recommendedName>
</protein>
<dbReference type="AlphaFoldDB" id="A5GBE3"/>
<evidence type="ECO:0000256" key="6">
    <source>
        <dbReference type="ARBA" id="ARBA00038076"/>
    </source>
</evidence>
<proteinExistence type="inferred from homology"/>
<gene>
    <name evidence="10" type="ordered locus">Gura_0895</name>
</gene>
<evidence type="ECO:0000256" key="7">
    <source>
        <dbReference type="SAM" id="Phobius"/>
    </source>
</evidence>
<comment type="subcellular location">
    <subcellularLocation>
        <location evidence="1">Cell membrane</location>
        <topology evidence="1">Multi-pass membrane protein</topology>
    </subcellularLocation>
</comment>
<dbReference type="PANTHER" id="PTHR30572:SF4">
    <property type="entry name" value="ABC TRANSPORTER PERMEASE YTRF"/>
    <property type="match status" value="1"/>
</dbReference>
<dbReference type="OrthoDB" id="9809768at2"/>
<evidence type="ECO:0000256" key="3">
    <source>
        <dbReference type="ARBA" id="ARBA00022692"/>
    </source>
</evidence>
<keyword evidence="11" id="KW-1185">Reference proteome</keyword>
<dbReference type="GO" id="GO:0005886">
    <property type="term" value="C:plasma membrane"/>
    <property type="evidence" value="ECO:0007669"/>
    <property type="project" value="UniProtKB-SubCell"/>
</dbReference>
<dbReference type="PANTHER" id="PTHR30572">
    <property type="entry name" value="MEMBRANE COMPONENT OF TRANSPORTER-RELATED"/>
    <property type="match status" value="1"/>
</dbReference>
<evidence type="ECO:0000313" key="11">
    <source>
        <dbReference type="Proteomes" id="UP000006695"/>
    </source>
</evidence>
<dbReference type="STRING" id="351605.Gura_0895"/>
<evidence type="ECO:0000313" key="10">
    <source>
        <dbReference type="EMBL" id="ABQ25101.1"/>
    </source>
</evidence>
<keyword evidence="3 7" id="KW-0812">Transmembrane</keyword>
<feature type="transmembrane region" description="Helical" evidence="7">
    <location>
        <begin position="18"/>
        <end position="38"/>
    </location>
</feature>
<feature type="transmembrane region" description="Helical" evidence="7">
    <location>
        <begin position="255"/>
        <end position="277"/>
    </location>
</feature>
<name>A5GBE3_GEOUR</name>
<evidence type="ECO:0000256" key="1">
    <source>
        <dbReference type="ARBA" id="ARBA00004651"/>
    </source>
</evidence>
<dbReference type="HOGENOM" id="CLU_000604_8_0_7"/>
<dbReference type="InterPro" id="IPR025857">
    <property type="entry name" value="MacB_PCD"/>
</dbReference>
<evidence type="ECO:0008006" key="12">
    <source>
        <dbReference type="Google" id="ProtNLM"/>
    </source>
</evidence>
<dbReference type="Pfam" id="PF12704">
    <property type="entry name" value="MacB_PCD"/>
    <property type="match status" value="1"/>
</dbReference>
<keyword evidence="4 7" id="KW-1133">Transmembrane helix</keyword>
<evidence type="ECO:0000256" key="2">
    <source>
        <dbReference type="ARBA" id="ARBA00022475"/>
    </source>
</evidence>
<dbReference type="GO" id="GO:0022857">
    <property type="term" value="F:transmembrane transporter activity"/>
    <property type="evidence" value="ECO:0007669"/>
    <property type="project" value="TreeGrafter"/>
</dbReference>
<reference evidence="10 11" key="1">
    <citation type="submission" date="2007-05" db="EMBL/GenBank/DDBJ databases">
        <title>Complete sequence of Geobacter uraniireducens Rf4.</title>
        <authorList>
            <consortium name="US DOE Joint Genome Institute"/>
            <person name="Copeland A."/>
            <person name="Lucas S."/>
            <person name="Lapidus A."/>
            <person name="Barry K."/>
            <person name="Detter J.C."/>
            <person name="Glavina del Rio T."/>
            <person name="Hammon N."/>
            <person name="Israni S."/>
            <person name="Dalin E."/>
            <person name="Tice H."/>
            <person name="Pitluck S."/>
            <person name="Chertkov O."/>
            <person name="Brettin T."/>
            <person name="Bruce D."/>
            <person name="Han C."/>
            <person name="Schmutz J."/>
            <person name="Larimer F."/>
            <person name="Land M."/>
            <person name="Hauser L."/>
            <person name="Kyrpides N."/>
            <person name="Mikhailova N."/>
            <person name="Shelobolina E."/>
            <person name="Aklujkar M."/>
            <person name="Lovley D."/>
            <person name="Richardson P."/>
        </authorList>
    </citation>
    <scope>NUCLEOTIDE SEQUENCE [LARGE SCALE GENOMIC DNA]</scope>
    <source>
        <strain evidence="10 11">Rf4</strain>
    </source>
</reference>
<evidence type="ECO:0000256" key="5">
    <source>
        <dbReference type="ARBA" id="ARBA00023136"/>
    </source>
</evidence>
<evidence type="ECO:0000259" key="8">
    <source>
        <dbReference type="Pfam" id="PF02687"/>
    </source>
</evidence>
<dbReference type="KEGG" id="gur:Gura_0895"/>
<keyword evidence="5 7" id="KW-0472">Membrane</keyword>